<dbReference type="EMBL" id="JXLB01000001">
    <property type="protein sequence ID" value="OJG83920.1"/>
    <property type="molecule type" value="Genomic_DNA"/>
</dbReference>
<evidence type="ECO:0000313" key="4">
    <source>
        <dbReference type="Proteomes" id="UP000182152"/>
    </source>
</evidence>
<dbReference type="RefSeq" id="WP_071854400.1">
    <property type="nucleotide sequence ID" value="NZ_JXLB01000001.1"/>
</dbReference>
<feature type="chain" id="PRO_5009881987" evidence="2">
    <location>
        <begin position="33"/>
        <end position="265"/>
    </location>
</feature>
<evidence type="ECO:0000256" key="2">
    <source>
        <dbReference type="SAM" id="SignalP"/>
    </source>
</evidence>
<accession>A0A1L8WSE3</accession>
<keyword evidence="4" id="KW-1185">Reference proteome</keyword>
<keyword evidence="2" id="KW-0732">Signal</keyword>
<sequence>MKLKKMTSLLLLSGIVLSVGGTTLTNSTSAAAATIVSESKYEKVISFTKEDLANATGVTLNTTEKAINNMYNALKKASVWESLGYDSTQAQRIASRISQSMYQTIGILTSIANHQQLQFKVVTINKPNYSGVNIGTIGTDDATEEPDKGDNTGNADDSAFSKQVKDVEIKMEYKKGKIELEYEVKSNGTIKAEVENKLTGMKLKGSVAQTYIEELFVDLDTKTSSQNEIAEHVMKYLKTDQKGLKKFDFKVKYADKTKVDFKIKY</sequence>
<dbReference type="Proteomes" id="UP000182152">
    <property type="component" value="Unassembled WGS sequence"/>
</dbReference>
<proteinExistence type="predicted"/>
<comment type="caution">
    <text evidence="3">The sequence shown here is derived from an EMBL/GenBank/DDBJ whole genome shotgun (WGS) entry which is preliminary data.</text>
</comment>
<protein>
    <submittedName>
        <fullName evidence="3">Uncharacterized protein</fullName>
    </submittedName>
</protein>
<dbReference type="Pfam" id="PF14039">
    <property type="entry name" value="YusW"/>
    <property type="match status" value="1"/>
</dbReference>
<dbReference type="InterPro" id="IPR025623">
    <property type="entry name" value="YusW"/>
</dbReference>
<dbReference type="OrthoDB" id="2360640at2"/>
<dbReference type="STRING" id="150033.RV14_GL000097"/>
<dbReference type="AlphaFoldDB" id="A0A1L8WSE3"/>
<organism evidence="3 4">
    <name type="scientific">Enterococcus ratti</name>
    <dbReference type="NCBI Taxonomy" id="150033"/>
    <lineage>
        <taxon>Bacteria</taxon>
        <taxon>Bacillati</taxon>
        <taxon>Bacillota</taxon>
        <taxon>Bacilli</taxon>
        <taxon>Lactobacillales</taxon>
        <taxon>Enterococcaceae</taxon>
        <taxon>Enterococcus</taxon>
    </lineage>
</organism>
<gene>
    <name evidence="3" type="ORF">RV14_GL000097</name>
</gene>
<evidence type="ECO:0000256" key="1">
    <source>
        <dbReference type="SAM" id="MobiDB-lite"/>
    </source>
</evidence>
<feature type="region of interest" description="Disordered" evidence="1">
    <location>
        <begin position="136"/>
        <end position="159"/>
    </location>
</feature>
<name>A0A1L8WSE3_9ENTE</name>
<evidence type="ECO:0000313" key="3">
    <source>
        <dbReference type="EMBL" id="OJG83920.1"/>
    </source>
</evidence>
<reference evidence="3 4" key="1">
    <citation type="submission" date="2014-12" db="EMBL/GenBank/DDBJ databases">
        <title>Draft genome sequences of 29 type strains of Enterococci.</title>
        <authorList>
            <person name="Zhong Z."/>
            <person name="Sun Z."/>
            <person name="Liu W."/>
            <person name="Zhang W."/>
            <person name="Zhang H."/>
        </authorList>
    </citation>
    <scope>NUCLEOTIDE SEQUENCE [LARGE SCALE GENOMIC DNA]</scope>
    <source>
        <strain evidence="3 4">DSM 15687</strain>
    </source>
</reference>
<feature type="signal peptide" evidence="2">
    <location>
        <begin position="1"/>
        <end position="32"/>
    </location>
</feature>